<dbReference type="KEGG" id="sap:Sulac_2903"/>
<protein>
    <submittedName>
        <fullName evidence="1">Uncharacterized protein</fullName>
    </submittedName>
</protein>
<organism evidence="1 2">
    <name type="scientific">Sulfobacillus acidophilus (strain ATCC 700253 / DSM 10332 / NAL)</name>
    <dbReference type="NCBI Taxonomy" id="679936"/>
    <lineage>
        <taxon>Bacteria</taxon>
        <taxon>Bacillati</taxon>
        <taxon>Bacillota</taxon>
        <taxon>Clostridia</taxon>
        <taxon>Eubacteriales</taxon>
        <taxon>Clostridiales Family XVII. Incertae Sedis</taxon>
        <taxon>Sulfobacillus</taxon>
    </lineage>
</organism>
<dbReference type="EMBL" id="CP003179">
    <property type="protein sequence ID" value="AEW06364.1"/>
    <property type="molecule type" value="Genomic_DNA"/>
</dbReference>
<evidence type="ECO:0000313" key="1">
    <source>
        <dbReference type="EMBL" id="AEW06364.1"/>
    </source>
</evidence>
<keyword evidence="2" id="KW-1185">Reference proteome</keyword>
<evidence type="ECO:0000313" key="2">
    <source>
        <dbReference type="Proteomes" id="UP000005439"/>
    </source>
</evidence>
<dbReference type="PATRIC" id="fig|679936.5.peg.2998"/>
<dbReference type="STRING" id="679936.Sulac_2903"/>
<reference evidence="1 2" key="2">
    <citation type="journal article" date="2012" name="Stand. Genomic Sci.">
        <title>Complete genome sequence of the moderately thermophilic mineral-sulfide-oxidizing firmicute Sulfobacillus acidophilus type strain (NAL(T)).</title>
        <authorList>
            <person name="Anderson I."/>
            <person name="Chertkov O."/>
            <person name="Chen A."/>
            <person name="Saunders E."/>
            <person name="Lapidus A."/>
            <person name="Nolan M."/>
            <person name="Lucas S."/>
            <person name="Hammon N."/>
            <person name="Deshpande S."/>
            <person name="Cheng J.F."/>
            <person name="Han C."/>
            <person name="Tapia R."/>
            <person name="Goodwin L.A."/>
            <person name="Pitluck S."/>
            <person name="Liolios K."/>
            <person name="Pagani I."/>
            <person name="Ivanova N."/>
            <person name="Mikhailova N."/>
            <person name="Pati A."/>
            <person name="Palaniappan K."/>
            <person name="Land M."/>
            <person name="Pan C."/>
            <person name="Rohde M."/>
            <person name="Pukall R."/>
            <person name="Goker M."/>
            <person name="Detter J.C."/>
            <person name="Woyke T."/>
            <person name="Bristow J."/>
            <person name="Eisen J.A."/>
            <person name="Markowitz V."/>
            <person name="Hugenholtz P."/>
            <person name="Kyrpides N.C."/>
            <person name="Klenk H.P."/>
            <person name="Mavromatis K."/>
        </authorList>
    </citation>
    <scope>NUCLEOTIDE SEQUENCE [LARGE SCALE GENOMIC DNA]</scope>
    <source>
        <strain evidence="2">ATCC 700253 / DSM 10332 / NAL</strain>
    </source>
</reference>
<reference evidence="2" key="1">
    <citation type="submission" date="2011-12" db="EMBL/GenBank/DDBJ databases">
        <title>The complete genome of chromosome of Sulfobacillus acidophilus DSM 10332.</title>
        <authorList>
            <person name="Lucas S."/>
            <person name="Han J."/>
            <person name="Lapidus A."/>
            <person name="Bruce D."/>
            <person name="Goodwin L."/>
            <person name="Pitluck S."/>
            <person name="Peters L."/>
            <person name="Kyrpides N."/>
            <person name="Mavromatis K."/>
            <person name="Ivanova N."/>
            <person name="Mikhailova N."/>
            <person name="Chertkov O."/>
            <person name="Saunders E."/>
            <person name="Detter J.C."/>
            <person name="Tapia R."/>
            <person name="Han C."/>
            <person name="Land M."/>
            <person name="Hauser L."/>
            <person name="Markowitz V."/>
            <person name="Cheng J.-F."/>
            <person name="Hugenholtz P."/>
            <person name="Woyke T."/>
            <person name="Wu D."/>
            <person name="Pukall R."/>
            <person name="Gehrich-Schroeter G."/>
            <person name="Schneider S."/>
            <person name="Klenk H.-P."/>
            <person name="Eisen J.A."/>
        </authorList>
    </citation>
    <scope>NUCLEOTIDE SEQUENCE [LARGE SCALE GENOMIC DNA]</scope>
    <source>
        <strain evidence="2">ATCC 700253 / DSM 10332 / NAL</strain>
    </source>
</reference>
<sequence length="120" mass="13869">MWDNWITEPLILGVSPDWPEDFDRDLRQHPLVHVKMVTTPPQVPWTWFPRHLRHIGLASPDAPDVYRVWFWGVPKGQEEGAFEEAVLALGRHRRQLPLPIADQVRRLTTPLTLAILTTPG</sequence>
<gene>
    <name evidence="1" type="ordered locus">Sulac_2903</name>
</gene>
<name>G8TZN4_SULAD</name>
<dbReference type="AlphaFoldDB" id="G8TZN4"/>
<proteinExistence type="predicted"/>
<dbReference type="HOGENOM" id="CLU_2048511_0_0_9"/>
<dbReference type="Proteomes" id="UP000005439">
    <property type="component" value="Chromosome"/>
</dbReference>
<accession>G8TZN4</accession>